<organism evidence="1 2">
    <name type="scientific">Acrasis kona</name>
    <dbReference type="NCBI Taxonomy" id="1008807"/>
    <lineage>
        <taxon>Eukaryota</taxon>
        <taxon>Discoba</taxon>
        <taxon>Heterolobosea</taxon>
        <taxon>Tetramitia</taxon>
        <taxon>Eutetramitia</taxon>
        <taxon>Acrasidae</taxon>
        <taxon>Acrasis</taxon>
    </lineage>
</organism>
<feature type="non-terminal residue" evidence="1">
    <location>
        <position position="114"/>
    </location>
</feature>
<proteinExistence type="predicted"/>
<protein>
    <submittedName>
        <fullName evidence="1">Uncharacterized protein</fullName>
    </submittedName>
</protein>
<sequence length="114" mass="13142">MTSRPMPVIKSSENNVIDFNHHLRCIGFIDDNIPKFVEKYFTQAKRGQSETEFVTLLQSNRNIWAISHVPVSLELLCYSWLKKKVQGQSTISSLYTDVVKNIFSTVFDKKKGTE</sequence>
<name>A0AAW2YTV2_9EUKA</name>
<dbReference type="EMBL" id="JAOPGA020000676">
    <property type="protein sequence ID" value="KAL0480605.1"/>
    <property type="molecule type" value="Genomic_DNA"/>
</dbReference>
<comment type="caution">
    <text evidence="1">The sequence shown here is derived from an EMBL/GenBank/DDBJ whole genome shotgun (WGS) entry which is preliminary data.</text>
</comment>
<accession>A0AAW2YTV2</accession>
<gene>
    <name evidence="1" type="ORF">AKO1_006786</name>
</gene>
<keyword evidence="2" id="KW-1185">Reference proteome</keyword>
<dbReference type="Proteomes" id="UP001431209">
    <property type="component" value="Unassembled WGS sequence"/>
</dbReference>
<evidence type="ECO:0000313" key="1">
    <source>
        <dbReference type="EMBL" id="KAL0480605.1"/>
    </source>
</evidence>
<evidence type="ECO:0000313" key="2">
    <source>
        <dbReference type="Proteomes" id="UP001431209"/>
    </source>
</evidence>
<dbReference type="AlphaFoldDB" id="A0AAW2YTV2"/>
<reference evidence="1 2" key="1">
    <citation type="submission" date="2024-03" db="EMBL/GenBank/DDBJ databases">
        <title>The Acrasis kona genome and developmental transcriptomes reveal deep origins of eukaryotic multicellular pathways.</title>
        <authorList>
            <person name="Sheikh S."/>
            <person name="Fu C.-J."/>
            <person name="Brown M.W."/>
            <person name="Baldauf S.L."/>
        </authorList>
    </citation>
    <scope>NUCLEOTIDE SEQUENCE [LARGE SCALE GENOMIC DNA]</scope>
    <source>
        <strain evidence="1 2">ATCC MYA-3509</strain>
    </source>
</reference>